<dbReference type="AlphaFoldDB" id="A0A074JEW8"/>
<accession>A0A074JEW8</accession>
<dbReference type="eggNOG" id="COG2841">
    <property type="taxonomic scope" value="Bacteria"/>
</dbReference>
<evidence type="ECO:0000313" key="2">
    <source>
        <dbReference type="Proteomes" id="UP000027432"/>
    </source>
</evidence>
<dbReference type="Gene3D" id="6.10.280.50">
    <property type="match status" value="1"/>
</dbReference>
<dbReference type="InterPro" id="IPR038444">
    <property type="entry name" value="DUF465_sf"/>
</dbReference>
<protein>
    <recommendedName>
        <fullName evidence="3">DUF465 domain-containing protein</fullName>
    </recommendedName>
</protein>
<organism evidence="1 2">
    <name type="scientific">Thioclava pacifica DSM 10166</name>
    <dbReference type="NCBI Taxonomy" id="1353537"/>
    <lineage>
        <taxon>Bacteria</taxon>
        <taxon>Pseudomonadati</taxon>
        <taxon>Pseudomonadota</taxon>
        <taxon>Alphaproteobacteria</taxon>
        <taxon>Rhodobacterales</taxon>
        <taxon>Paracoccaceae</taxon>
        <taxon>Thioclava</taxon>
    </lineage>
</organism>
<dbReference type="EMBL" id="AUND01000001">
    <property type="protein sequence ID" value="KEO56161.1"/>
    <property type="molecule type" value="Genomic_DNA"/>
</dbReference>
<dbReference type="RefSeq" id="WP_038072472.1">
    <property type="nucleotide sequence ID" value="NZ_AUND01000001.1"/>
</dbReference>
<dbReference type="OrthoDB" id="1263265at2"/>
<reference evidence="1 2" key="1">
    <citation type="submission" date="2013-07" db="EMBL/GenBank/DDBJ databases">
        <title>Thioclava pacifica DSM 10166 Genome Sequencing.</title>
        <authorList>
            <person name="Lai Q."/>
            <person name="Shao Z."/>
        </authorList>
    </citation>
    <scope>NUCLEOTIDE SEQUENCE [LARGE SCALE GENOMIC DNA]</scope>
    <source>
        <strain evidence="1 2">DSM 10166</strain>
    </source>
</reference>
<keyword evidence="2" id="KW-1185">Reference proteome</keyword>
<gene>
    <name evidence="1" type="ORF">TP2_01180</name>
</gene>
<evidence type="ECO:0000313" key="1">
    <source>
        <dbReference type="EMBL" id="KEO56161.1"/>
    </source>
</evidence>
<proteinExistence type="predicted"/>
<comment type="caution">
    <text evidence="1">The sequence shown here is derived from an EMBL/GenBank/DDBJ whole genome shotgun (WGS) entry which is preliminary data.</text>
</comment>
<dbReference type="Pfam" id="PF04325">
    <property type="entry name" value="DUF465"/>
    <property type="match status" value="1"/>
</dbReference>
<dbReference type="Proteomes" id="UP000027432">
    <property type="component" value="Unassembled WGS sequence"/>
</dbReference>
<name>A0A074JEW8_9RHOB</name>
<evidence type="ECO:0008006" key="3">
    <source>
        <dbReference type="Google" id="ProtNLM"/>
    </source>
</evidence>
<dbReference type="InterPro" id="IPR007420">
    <property type="entry name" value="DUF465"/>
</dbReference>
<dbReference type="STRING" id="1353537.TP2_01180"/>
<sequence>MANTPHTLQEEFPTQLEQIHELKIANAHFAKLLEEYDALNTRVHLAETNVEPMEALAETELRKQRAAIKDEIARMLSTAAV</sequence>